<evidence type="ECO:0000313" key="2">
    <source>
        <dbReference type="EMBL" id="AQS56971.1"/>
    </source>
</evidence>
<dbReference type="STRING" id="1471761.B0W44_15695"/>
<reference evidence="2 3" key="1">
    <citation type="journal article" date="2015" name="Int. J. Syst. Evol. Microbiol.">
        <title>Novibacillus thermophilus gen. nov., sp. nov., a Gram-staining-negative and moderately thermophilic member of the family Thermoactinomycetaceae.</title>
        <authorList>
            <person name="Yang G."/>
            <person name="Chen J."/>
            <person name="Zhou S."/>
        </authorList>
    </citation>
    <scope>NUCLEOTIDE SEQUENCE [LARGE SCALE GENOMIC DNA]</scope>
    <source>
        <strain evidence="2 3">SG-1</strain>
    </source>
</reference>
<organism evidence="2 3">
    <name type="scientific">Novibacillus thermophilus</name>
    <dbReference type="NCBI Taxonomy" id="1471761"/>
    <lineage>
        <taxon>Bacteria</taxon>
        <taxon>Bacillati</taxon>
        <taxon>Bacillota</taxon>
        <taxon>Bacilli</taxon>
        <taxon>Bacillales</taxon>
        <taxon>Thermoactinomycetaceae</taxon>
        <taxon>Novibacillus</taxon>
    </lineage>
</organism>
<protein>
    <submittedName>
        <fullName evidence="2">Uncharacterized protein</fullName>
    </submittedName>
</protein>
<keyword evidence="3" id="KW-1185">Reference proteome</keyword>
<dbReference type="Proteomes" id="UP000188603">
    <property type="component" value="Chromosome"/>
</dbReference>
<dbReference type="EMBL" id="CP019699">
    <property type="protein sequence ID" value="AQS56971.1"/>
    <property type="molecule type" value="Genomic_DNA"/>
</dbReference>
<dbReference type="KEGG" id="ntr:B0W44_15695"/>
<proteinExistence type="predicted"/>
<evidence type="ECO:0000313" key="3">
    <source>
        <dbReference type="Proteomes" id="UP000188603"/>
    </source>
</evidence>
<feature type="transmembrane region" description="Helical" evidence="1">
    <location>
        <begin position="12"/>
        <end position="34"/>
    </location>
</feature>
<name>A0A1U9KAE4_9BACL</name>
<dbReference type="AlphaFoldDB" id="A0A1U9KAE4"/>
<keyword evidence="1" id="KW-0812">Transmembrane</keyword>
<keyword evidence="1" id="KW-0472">Membrane</keyword>
<keyword evidence="1" id="KW-1133">Transmembrane helix</keyword>
<feature type="transmembrane region" description="Helical" evidence="1">
    <location>
        <begin position="40"/>
        <end position="71"/>
    </location>
</feature>
<sequence length="79" mass="9381">MSLKKIQQEPLKYLIVWILLHAVVLTGFTFFIMTTVATPILYLTAVLVPVLYVFVVFFRLVIQWISILVYFRKNRYNLL</sequence>
<accession>A0A1U9KAE4</accession>
<gene>
    <name evidence="2" type="ORF">B0W44_15695</name>
</gene>
<evidence type="ECO:0000256" key="1">
    <source>
        <dbReference type="SAM" id="Phobius"/>
    </source>
</evidence>